<dbReference type="Pfam" id="PF01814">
    <property type="entry name" value="Hemerythrin"/>
    <property type="match status" value="1"/>
</dbReference>
<feature type="domain" description="Hemerythrin-like" evidence="2">
    <location>
        <begin position="9"/>
        <end position="127"/>
    </location>
</feature>
<dbReference type="AlphaFoldDB" id="A0A2T0Q766"/>
<name>A0A2T0Q766_9ACTN</name>
<proteinExistence type="predicted"/>
<feature type="region of interest" description="Disordered" evidence="1">
    <location>
        <begin position="139"/>
        <end position="167"/>
    </location>
</feature>
<dbReference type="Gene3D" id="1.20.120.520">
    <property type="entry name" value="nmb1532 protein domain like"/>
    <property type="match status" value="1"/>
</dbReference>
<evidence type="ECO:0000313" key="3">
    <source>
        <dbReference type="EMBL" id="PRX99675.1"/>
    </source>
</evidence>
<feature type="compositionally biased region" description="Pro residues" evidence="1">
    <location>
        <begin position="153"/>
        <end position="162"/>
    </location>
</feature>
<feature type="compositionally biased region" description="Basic and acidic residues" evidence="1">
    <location>
        <begin position="139"/>
        <end position="148"/>
    </location>
</feature>
<comment type="caution">
    <text evidence="3">The sequence shown here is derived from an EMBL/GenBank/DDBJ whole genome shotgun (WGS) entry which is preliminary data.</text>
</comment>
<sequence>MTERTDRDLIEVIISDHREVEAVFAQLEAPGTPPEHRKRLADHVIAELVRHSVAEEQYMYPAARRALPDGDEIADHEIEEHAEAERVMKDLEGLEPTDPRFDEALRTLIDDIRHHVEEEETDLLPRLREACSAEELRSLGRKVEEAKKRAPTRPHPSAPDKPPANMVLDAGAGLIDRMRDALTGRKV</sequence>
<dbReference type="PANTHER" id="PTHR35585:SF1">
    <property type="entry name" value="HHE DOMAIN PROTEIN (AFU_ORTHOLOGUE AFUA_4G00730)"/>
    <property type="match status" value="1"/>
</dbReference>
<dbReference type="PANTHER" id="PTHR35585">
    <property type="entry name" value="HHE DOMAIN PROTEIN (AFU_ORTHOLOGUE AFUA_4G00730)"/>
    <property type="match status" value="1"/>
</dbReference>
<dbReference type="EMBL" id="PVZC01000003">
    <property type="protein sequence ID" value="PRX99675.1"/>
    <property type="molecule type" value="Genomic_DNA"/>
</dbReference>
<evidence type="ECO:0000256" key="1">
    <source>
        <dbReference type="SAM" id="MobiDB-lite"/>
    </source>
</evidence>
<dbReference type="RefSeq" id="WP_106244449.1">
    <property type="nucleotide sequence ID" value="NZ_PVZC01000003.1"/>
</dbReference>
<dbReference type="OrthoDB" id="9793637at2"/>
<reference evidence="3 4" key="1">
    <citation type="submission" date="2018-03" db="EMBL/GenBank/DDBJ databases">
        <title>Genomic Encyclopedia of Archaeal and Bacterial Type Strains, Phase II (KMG-II): from individual species to whole genera.</title>
        <authorList>
            <person name="Goeker M."/>
        </authorList>
    </citation>
    <scope>NUCLEOTIDE SEQUENCE [LARGE SCALE GENOMIC DNA]</scope>
    <source>
        <strain evidence="3 4">DSM 45601</strain>
    </source>
</reference>
<gene>
    <name evidence="3" type="ORF">CLV72_103280</name>
</gene>
<evidence type="ECO:0000313" key="4">
    <source>
        <dbReference type="Proteomes" id="UP000237846"/>
    </source>
</evidence>
<evidence type="ECO:0000259" key="2">
    <source>
        <dbReference type="Pfam" id="PF01814"/>
    </source>
</evidence>
<dbReference type="InterPro" id="IPR012312">
    <property type="entry name" value="Hemerythrin-like"/>
</dbReference>
<protein>
    <submittedName>
        <fullName evidence="3">Hemerythrin HHE cation binding domain-containing protein</fullName>
    </submittedName>
</protein>
<accession>A0A2T0Q766</accession>
<organism evidence="3 4">
    <name type="scientific">Allonocardiopsis opalescens</name>
    <dbReference type="NCBI Taxonomy" id="1144618"/>
    <lineage>
        <taxon>Bacteria</taxon>
        <taxon>Bacillati</taxon>
        <taxon>Actinomycetota</taxon>
        <taxon>Actinomycetes</taxon>
        <taxon>Streptosporangiales</taxon>
        <taxon>Allonocardiopsis</taxon>
    </lineage>
</organism>
<keyword evidence="4" id="KW-1185">Reference proteome</keyword>
<dbReference type="Proteomes" id="UP000237846">
    <property type="component" value="Unassembled WGS sequence"/>
</dbReference>